<organism evidence="3 4">
    <name type="scientific">Ignisphaera cupida</name>
    <dbReference type="NCBI Taxonomy" id="3050454"/>
    <lineage>
        <taxon>Archaea</taxon>
        <taxon>Thermoproteota</taxon>
        <taxon>Thermoprotei</taxon>
        <taxon>Desulfurococcales</taxon>
        <taxon>Desulfurococcaceae</taxon>
        <taxon>Ignisphaera</taxon>
    </lineage>
</organism>
<dbReference type="AlphaFoldDB" id="A0ABD4Z7C3"/>
<dbReference type="RefSeq" id="WP_285274015.1">
    <property type="nucleotide sequence ID" value="NZ_JASNVW010000003.1"/>
</dbReference>
<dbReference type="Proteomes" id="UP001529235">
    <property type="component" value="Unassembled WGS sequence"/>
</dbReference>
<dbReference type="InterPro" id="IPR051349">
    <property type="entry name" value="Hydrogenase_assoc-protein"/>
</dbReference>
<dbReference type="Pfam" id="PF01058">
    <property type="entry name" value="Oxidored_q6"/>
    <property type="match status" value="1"/>
</dbReference>
<dbReference type="PANTHER" id="PTHR42845:SF2">
    <property type="entry name" value="F420-NON-REDUCING HYDROGENASE VHU SUBUNIT G"/>
    <property type="match status" value="1"/>
</dbReference>
<proteinExistence type="predicted"/>
<dbReference type="InterPro" id="IPR037024">
    <property type="entry name" value="NiFe_Hase_small_N_sf"/>
</dbReference>
<dbReference type="PANTHER" id="PTHR42845">
    <property type="entry name" value="COENZYME F420-REDUCING HYDROGENASE, GAMMA SUBUNIT"/>
    <property type="match status" value="1"/>
</dbReference>
<evidence type="ECO:0000313" key="3">
    <source>
        <dbReference type="EMBL" id="MDK6029034.1"/>
    </source>
</evidence>
<name>A0ABD4Z7C3_9CREN</name>
<protein>
    <recommendedName>
        <fullName evidence="2">NADH:ubiquinone oxidoreductase-like 20kDa subunit domain-containing protein</fullName>
    </recommendedName>
</protein>
<feature type="domain" description="NADH:ubiquinone oxidoreductase-like 20kDa subunit" evidence="2">
    <location>
        <begin position="14"/>
        <end position="134"/>
    </location>
</feature>
<accession>A0ABD4Z7C3</accession>
<keyword evidence="1" id="KW-0560">Oxidoreductase</keyword>
<gene>
    <name evidence="3" type="ORF">QPL79_06620</name>
</gene>
<dbReference type="GO" id="GO:0016491">
    <property type="term" value="F:oxidoreductase activity"/>
    <property type="evidence" value="ECO:0007669"/>
    <property type="project" value="UniProtKB-KW"/>
</dbReference>
<keyword evidence="4" id="KW-1185">Reference proteome</keyword>
<dbReference type="Gene3D" id="3.40.50.700">
    <property type="entry name" value="NADH:ubiquinone oxidoreductase-like, 20kDa subunit"/>
    <property type="match status" value="1"/>
</dbReference>
<reference evidence="3 4" key="1">
    <citation type="submission" date="2023-05" db="EMBL/GenBank/DDBJ databases">
        <title>A new hyperthermophilic archaea 'Ignisphaera cupida' sp. nov. and description of the family 'Ignisphaeraceae' fam. nov.</title>
        <authorList>
            <person name="Podosokorskaya O.A."/>
            <person name="Elcheninov A.G."/>
            <person name="Klukina A."/>
            <person name="Merkel A.Y."/>
        </authorList>
    </citation>
    <scope>NUCLEOTIDE SEQUENCE [LARGE SCALE GENOMIC DNA]</scope>
    <source>
        <strain evidence="3 4">4213-co</strain>
    </source>
</reference>
<dbReference type="SUPFAM" id="SSF56770">
    <property type="entry name" value="HydA/Nqo6-like"/>
    <property type="match status" value="1"/>
</dbReference>
<evidence type="ECO:0000259" key="2">
    <source>
        <dbReference type="Pfam" id="PF01058"/>
    </source>
</evidence>
<sequence length="242" mass="27086">MNQVVRALASEEKLLNFYNIVLFDEITERLEMPKKIDLLLIEGSTVTREQEEVVKKFREISDFVVAMGTCAVQGGVQALRIGDDIEKVKAYVYPNPEHIDVNKDVKPVDNVISVDMFIPGCPVNHEAIASLLKKFVSEGLPIAIPESVCSECKRKGIVCVMVAYGIPCLGPITISGCGAICPSFGRGCYGCFGLKDFDLDNSKLKMFAQQLKDLGMDNDRFEQTVKAYSWKTWSKYQNVYHR</sequence>
<evidence type="ECO:0000313" key="4">
    <source>
        <dbReference type="Proteomes" id="UP001529235"/>
    </source>
</evidence>
<evidence type="ECO:0000256" key="1">
    <source>
        <dbReference type="ARBA" id="ARBA00023002"/>
    </source>
</evidence>
<dbReference type="InterPro" id="IPR006137">
    <property type="entry name" value="NADH_UbQ_OxRdtase-like_20kDa"/>
</dbReference>
<dbReference type="EMBL" id="JASNVW010000003">
    <property type="protein sequence ID" value="MDK6029034.1"/>
    <property type="molecule type" value="Genomic_DNA"/>
</dbReference>
<comment type="caution">
    <text evidence="3">The sequence shown here is derived from an EMBL/GenBank/DDBJ whole genome shotgun (WGS) entry which is preliminary data.</text>
</comment>